<dbReference type="Pfam" id="PF13460">
    <property type="entry name" value="NAD_binding_10"/>
    <property type="match status" value="1"/>
</dbReference>
<dbReference type="SUPFAM" id="SSF51735">
    <property type="entry name" value="NAD(P)-binding Rossmann-fold domains"/>
    <property type="match status" value="1"/>
</dbReference>
<keyword evidence="3" id="KW-1185">Reference proteome</keyword>
<dbReference type="InterPro" id="IPR052718">
    <property type="entry name" value="NmrA-type_oxidoreductase"/>
</dbReference>
<dbReference type="PANTHER" id="PTHR47129:SF1">
    <property type="entry name" value="NMRA-LIKE DOMAIN-CONTAINING PROTEIN"/>
    <property type="match status" value="1"/>
</dbReference>
<comment type="caution">
    <text evidence="2">The sequence shown here is derived from an EMBL/GenBank/DDBJ whole genome shotgun (WGS) entry which is preliminary data.</text>
</comment>
<sequence>MIIVTGANGEFGRSVVEHLLAAVPAGELAVSVRDPAKAAPLAERGVRVRRGDFDHPETLADAFAGAGTILINGTNYGTAPAVRAAQQASAIRAAKSAGATRLVLTSWADLDTCALPAASDRPGTEKLVTGSSGAWTILRLTYGLPAALARDVRSALSTGVLAAPAAGARVTPATTGELAEATANVLAEPGHDGRTYELNGPDAIGWADLAALASELAGKDIPYRDVPEEEFRAGVVAAGFPPAAVDPLLDLYAAFRAGWTATPSGELSRLLRRPATPSLDAVRQAAGR</sequence>
<dbReference type="Gene3D" id="3.90.25.10">
    <property type="entry name" value="UDP-galactose 4-epimerase, domain 1"/>
    <property type="match status" value="1"/>
</dbReference>
<dbReference type="RefSeq" id="WP_262846967.1">
    <property type="nucleotide sequence ID" value="NZ_JANZYP010000055.1"/>
</dbReference>
<evidence type="ECO:0000313" key="2">
    <source>
        <dbReference type="EMBL" id="MFC4587013.1"/>
    </source>
</evidence>
<dbReference type="PANTHER" id="PTHR47129">
    <property type="entry name" value="QUINONE OXIDOREDUCTASE 2"/>
    <property type="match status" value="1"/>
</dbReference>
<dbReference type="Gene3D" id="3.40.50.720">
    <property type="entry name" value="NAD(P)-binding Rossmann-like Domain"/>
    <property type="match status" value="1"/>
</dbReference>
<proteinExistence type="predicted"/>
<evidence type="ECO:0000313" key="3">
    <source>
        <dbReference type="Proteomes" id="UP001595891"/>
    </source>
</evidence>
<dbReference type="InterPro" id="IPR016040">
    <property type="entry name" value="NAD(P)-bd_dom"/>
</dbReference>
<reference evidence="3" key="1">
    <citation type="journal article" date="2019" name="Int. J. Syst. Evol. Microbiol.">
        <title>The Global Catalogue of Microorganisms (GCM) 10K type strain sequencing project: providing services to taxonomists for standard genome sequencing and annotation.</title>
        <authorList>
            <consortium name="The Broad Institute Genomics Platform"/>
            <consortium name="The Broad Institute Genome Sequencing Center for Infectious Disease"/>
            <person name="Wu L."/>
            <person name="Ma J."/>
        </authorList>
    </citation>
    <scope>NUCLEOTIDE SEQUENCE [LARGE SCALE GENOMIC DNA]</scope>
    <source>
        <strain evidence="3">CCUG 49560</strain>
    </source>
</reference>
<dbReference type="InterPro" id="IPR036291">
    <property type="entry name" value="NAD(P)-bd_dom_sf"/>
</dbReference>
<organism evidence="2 3">
    <name type="scientific">Sphaerisporangium corydalis</name>
    <dbReference type="NCBI Taxonomy" id="1441875"/>
    <lineage>
        <taxon>Bacteria</taxon>
        <taxon>Bacillati</taxon>
        <taxon>Actinomycetota</taxon>
        <taxon>Actinomycetes</taxon>
        <taxon>Streptosporangiales</taxon>
        <taxon>Streptosporangiaceae</taxon>
        <taxon>Sphaerisporangium</taxon>
    </lineage>
</organism>
<dbReference type="Proteomes" id="UP001595891">
    <property type="component" value="Unassembled WGS sequence"/>
</dbReference>
<accession>A0ABV9ECF4</accession>
<gene>
    <name evidence="2" type="ORF">ACFO8L_13055</name>
</gene>
<name>A0ABV9ECF4_9ACTN</name>
<feature type="domain" description="NAD(P)-binding" evidence="1">
    <location>
        <begin position="6"/>
        <end position="140"/>
    </location>
</feature>
<dbReference type="EMBL" id="JBHSFN010000007">
    <property type="protein sequence ID" value="MFC4587013.1"/>
    <property type="molecule type" value="Genomic_DNA"/>
</dbReference>
<evidence type="ECO:0000259" key="1">
    <source>
        <dbReference type="Pfam" id="PF13460"/>
    </source>
</evidence>
<protein>
    <submittedName>
        <fullName evidence="2">NAD(P)H-binding protein</fullName>
    </submittedName>
</protein>